<keyword evidence="2" id="KW-1185">Reference proteome</keyword>
<dbReference type="Proteomes" id="UP001196413">
    <property type="component" value="Unassembled WGS sequence"/>
</dbReference>
<sequence length="109" mass="11414">MPSTPLVTPTASNKPLNAALMALSSPTLGYAASIPSVHQAGIFFQPSPLPHTYGFATQDLSNTTTGFSDPLGSLGVGTGLSPSSHIAVLFARFILKEYPSYKIDFTEAI</sequence>
<protein>
    <submittedName>
        <fullName evidence="1">Uncharacterized protein</fullName>
    </submittedName>
</protein>
<evidence type="ECO:0000313" key="2">
    <source>
        <dbReference type="Proteomes" id="UP001196413"/>
    </source>
</evidence>
<evidence type="ECO:0000313" key="1">
    <source>
        <dbReference type="EMBL" id="KAJ1354116.1"/>
    </source>
</evidence>
<organism evidence="1 2">
    <name type="scientific">Parelaphostrongylus tenuis</name>
    <name type="common">Meningeal worm</name>
    <dbReference type="NCBI Taxonomy" id="148309"/>
    <lineage>
        <taxon>Eukaryota</taxon>
        <taxon>Metazoa</taxon>
        <taxon>Ecdysozoa</taxon>
        <taxon>Nematoda</taxon>
        <taxon>Chromadorea</taxon>
        <taxon>Rhabditida</taxon>
        <taxon>Rhabditina</taxon>
        <taxon>Rhabditomorpha</taxon>
        <taxon>Strongyloidea</taxon>
        <taxon>Metastrongylidae</taxon>
        <taxon>Parelaphostrongylus</taxon>
    </lineage>
</organism>
<comment type="caution">
    <text evidence="1">The sequence shown here is derived from an EMBL/GenBank/DDBJ whole genome shotgun (WGS) entry which is preliminary data.</text>
</comment>
<dbReference type="AlphaFoldDB" id="A0AAD5QPH6"/>
<name>A0AAD5QPH6_PARTN</name>
<dbReference type="EMBL" id="JAHQIW010001970">
    <property type="protein sequence ID" value="KAJ1354116.1"/>
    <property type="molecule type" value="Genomic_DNA"/>
</dbReference>
<gene>
    <name evidence="1" type="ORF">KIN20_010935</name>
</gene>
<accession>A0AAD5QPH6</accession>
<reference evidence="1" key="1">
    <citation type="submission" date="2021-06" db="EMBL/GenBank/DDBJ databases">
        <title>Parelaphostrongylus tenuis whole genome reference sequence.</title>
        <authorList>
            <person name="Garwood T.J."/>
            <person name="Larsen P.A."/>
            <person name="Fountain-Jones N.M."/>
            <person name="Garbe J.R."/>
            <person name="Macchietto M.G."/>
            <person name="Kania S.A."/>
            <person name="Gerhold R.W."/>
            <person name="Richards J.E."/>
            <person name="Wolf T.M."/>
        </authorList>
    </citation>
    <scope>NUCLEOTIDE SEQUENCE</scope>
    <source>
        <strain evidence="1">MNPRO001-30</strain>
        <tissue evidence="1">Meninges</tissue>
    </source>
</reference>
<proteinExistence type="predicted"/>